<evidence type="ECO:0000256" key="3">
    <source>
        <dbReference type="ARBA" id="ARBA00004922"/>
    </source>
</evidence>
<evidence type="ECO:0000256" key="6">
    <source>
        <dbReference type="ARBA" id="ARBA00022527"/>
    </source>
</evidence>
<dbReference type="Pfam" id="PF01255">
    <property type="entry name" value="Prenyltransf"/>
    <property type="match status" value="2"/>
</dbReference>
<organism evidence="14 15">
    <name type="scientific">Hibiscus sabdariffa</name>
    <name type="common">roselle</name>
    <dbReference type="NCBI Taxonomy" id="183260"/>
    <lineage>
        <taxon>Eukaryota</taxon>
        <taxon>Viridiplantae</taxon>
        <taxon>Streptophyta</taxon>
        <taxon>Embryophyta</taxon>
        <taxon>Tracheophyta</taxon>
        <taxon>Spermatophyta</taxon>
        <taxon>Magnoliopsida</taxon>
        <taxon>eudicotyledons</taxon>
        <taxon>Gunneridae</taxon>
        <taxon>Pentapetalae</taxon>
        <taxon>rosids</taxon>
        <taxon>malvids</taxon>
        <taxon>Malvales</taxon>
        <taxon>Malvaceae</taxon>
        <taxon>Malvoideae</taxon>
        <taxon>Hibiscus</taxon>
    </lineage>
</organism>
<dbReference type="PROSITE" id="PS00108">
    <property type="entry name" value="PROTEIN_KINASE_ST"/>
    <property type="match status" value="1"/>
</dbReference>
<dbReference type="InterPro" id="IPR050823">
    <property type="entry name" value="Plant_Ser_Thr_Prot_Kinase"/>
</dbReference>
<sequence>MGNCLGSTSSDRNTSHVYSSTNIPTTPGTSNNCSNNTESSVTSSVSNCRSQFSQTVSEIVDEENPDGRILEAPNLKVFTFAEMKTATKNFNTLLGEGGFGKVYKGWLDEKTLAPSKVGSGMIVAIKKLKQESVQGLSEWQSEVNFLGRISHPNLVKLLGYCWEEKELLLVYEFMQKGSLENHLFRRNPAVEPISWETRLKIVLGAARGLSFLHFSEKVIYRDFKASNILLDGNYNAKISDFGLAKLGPSGGQSHVTTRVMGTYGYAAPEYIATGHLYVKSDVYGFGVLLLEMMTGLRALDTKRPNGQQNLVDWLKPTLSQKRKSKSLMDARIEGQYSSKAASLTAELTLKCLEHDPKNRPSMQEVVEALERIESLNKERSKDTSKSGSVHSSTTPRPIWVETLRSHLSLNFLFTEKKDQLWVVLKSKLIHVLRRLIMVTSVANEVGKYSGIINGVNRLFGDIGSFLRRCLFRVLSVGPIPTHMAFIMDGNRRYAKKLILKEGDGHKAGYQALMSLLRYCYELGIKYVTVYAFNIENFKRRPDEVQSLMDLMLEKMEALLVEESIVDQYGIRVYFIGNLKLLSEPLRAMAEKVMRITSNNSRAVLLVCMAYTASDEILHAVEGSCKEKRNEIQLHKSDNGVTEDVKGSEKFNSMVVNDAQNFYDDTLVESRGLKQRRGCNGVARGFQNGLATYHARESFESNWDQVVTSKASKSGEFSDGRGSLREEYPVIKLVDVEKHMYMAVAPDPDILIRSSGETRLSNFLLWQTSQCQLYSPGVLWPEIGLPQLVWVILKFQHTCSYSEKKKQQL</sequence>
<comment type="pathway">
    <text evidence="3">Protein modification; protein glycosylation.</text>
</comment>
<evidence type="ECO:0000313" key="14">
    <source>
        <dbReference type="EMBL" id="KAK9038162.1"/>
    </source>
</evidence>
<evidence type="ECO:0000256" key="2">
    <source>
        <dbReference type="ARBA" id="ARBA00004236"/>
    </source>
</evidence>
<dbReference type="InterPro" id="IPR000719">
    <property type="entry name" value="Prot_kinase_dom"/>
</dbReference>
<evidence type="ECO:0000259" key="13">
    <source>
        <dbReference type="PROSITE" id="PS50011"/>
    </source>
</evidence>
<feature type="binding site" evidence="11">
    <location>
        <position position="127"/>
    </location>
    <ligand>
        <name>ATP</name>
        <dbReference type="ChEBI" id="CHEBI:30616"/>
    </ligand>
</feature>
<evidence type="ECO:0000256" key="5">
    <source>
        <dbReference type="ARBA" id="ARBA00022475"/>
    </source>
</evidence>
<feature type="region of interest" description="Disordered" evidence="12">
    <location>
        <begin position="1"/>
        <end position="42"/>
    </location>
</feature>
<dbReference type="PROSITE" id="PS01066">
    <property type="entry name" value="UPP_SYNTHASE"/>
    <property type="match status" value="1"/>
</dbReference>
<keyword evidence="5" id="KW-1003">Cell membrane</keyword>
<dbReference type="Gene3D" id="3.40.1180.10">
    <property type="entry name" value="Decaprenyl diphosphate synthase-like"/>
    <property type="match status" value="1"/>
</dbReference>
<evidence type="ECO:0000256" key="7">
    <source>
        <dbReference type="ARBA" id="ARBA00022679"/>
    </source>
</evidence>
<protein>
    <recommendedName>
        <fullName evidence="13">Protein kinase domain-containing protein</fullName>
    </recommendedName>
</protein>
<dbReference type="SUPFAM" id="SSF56112">
    <property type="entry name" value="Protein kinase-like (PK-like)"/>
    <property type="match status" value="1"/>
</dbReference>
<evidence type="ECO:0000256" key="11">
    <source>
        <dbReference type="PROSITE-ProRule" id="PRU10141"/>
    </source>
</evidence>
<dbReference type="Gene3D" id="1.10.510.10">
    <property type="entry name" value="Transferase(Phosphotransferase) domain 1"/>
    <property type="match status" value="1"/>
</dbReference>
<dbReference type="CDD" id="cd00475">
    <property type="entry name" value="Cis_IPPS"/>
    <property type="match status" value="1"/>
</dbReference>
<feature type="compositionally biased region" description="Polar residues" evidence="12">
    <location>
        <begin position="1"/>
        <end position="29"/>
    </location>
</feature>
<proteinExistence type="inferred from homology"/>
<evidence type="ECO:0000256" key="8">
    <source>
        <dbReference type="ARBA" id="ARBA00022741"/>
    </source>
</evidence>
<keyword evidence="8 11" id="KW-0547">Nucleotide-binding</keyword>
<accession>A0ABR2TLD9</accession>
<dbReference type="InterPro" id="IPR018520">
    <property type="entry name" value="UPP_synth-like_CS"/>
</dbReference>
<dbReference type="InterPro" id="IPR001441">
    <property type="entry name" value="UPP_synth-like"/>
</dbReference>
<dbReference type="InterPro" id="IPR036424">
    <property type="entry name" value="UPP_synth-like_sf"/>
</dbReference>
<keyword evidence="10 11" id="KW-0067">ATP-binding</keyword>
<evidence type="ECO:0000313" key="15">
    <source>
        <dbReference type="Proteomes" id="UP001396334"/>
    </source>
</evidence>
<dbReference type="PROSITE" id="PS50011">
    <property type="entry name" value="PROTEIN_KINASE_DOM"/>
    <property type="match status" value="1"/>
</dbReference>
<dbReference type="Gene3D" id="3.30.200.20">
    <property type="entry name" value="Phosphorylase Kinase, domain 1"/>
    <property type="match status" value="1"/>
</dbReference>
<keyword evidence="6" id="KW-0723">Serine/threonine-protein kinase</keyword>
<dbReference type="PROSITE" id="PS00107">
    <property type="entry name" value="PROTEIN_KINASE_ATP"/>
    <property type="match status" value="1"/>
</dbReference>
<keyword evidence="7" id="KW-0808">Transferase</keyword>
<dbReference type="InterPro" id="IPR017441">
    <property type="entry name" value="Protein_kinase_ATP_BS"/>
</dbReference>
<dbReference type="InterPro" id="IPR011009">
    <property type="entry name" value="Kinase-like_dom_sf"/>
</dbReference>
<dbReference type="NCBIfam" id="TIGR00055">
    <property type="entry name" value="uppS"/>
    <property type="match status" value="1"/>
</dbReference>
<dbReference type="CDD" id="cd14066">
    <property type="entry name" value="STKc_IRAK"/>
    <property type="match status" value="1"/>
</dbReference>
<evidence type="ECO:0000256" key="9">
    <source>
        <dbReference type="ARBA" id="ARBA00022777"/>
    </source>
</evidence>
<gene>
    <name evidence="14" type="ORF">V6N11_023048</name>
</gene>
<evidence type="ECO:0000256" key="12">
    <source>
        <dbReference type="SAM" id="MobiDB-lite"/>
    </source>
</evidence>
<dbReference type="Proteomes" id="UP001396334">
    <property type="component" value="Unassembled WGS sequence"/>
</dbReference>
<comment type="similarity">
    <text evidence="4">Belongs to the UPP synthase family.</text>
</comment>
<keyword evidence="15" id="KW-1185">Reference proteome</keyword>
<feature type="compositionally biased region" description="Low complexity" evidence="12">
    <location>
        <begin position="30"/>
        <end position="42"/>
    </location>
</feature>
<evidence type="ECO:0000256" key="10">
    <source>
        <dbReference type="ARBA" id="ARBA00022840"/>
    </source>
</evidence>
<keyword evidence="9" id="KW-0418">Kinase</keyword>
<dbReference type="Pfam" id="PF07714">
    <property type="entry name" value="PK_Tyr_Ser-Thr"/>
    <property type="match status" value="1"/>
</dbReference>
<name>A0ABR2TLD9_9ROSI</name>
<dbReference type="PANTHER" id="PTHR45621">
    <property type="entry name" value="OS01G0588500 PROTEIN-RELATED"/>
    <property type="match status" value="1"/>
</dbReference>
<comment type="subcellular location">
    <subcellularLocation>
        <location evidence="2">Cell membrane</location>
    </subcellularLocation>
</comment>
<keyword evidence="5" id="KW-0472">Membrane</keyword>
<reference evidence="14 15" key="1">
    <citation type="journal article" date="2024" name="G3 (Bethesda)">
        <title>Genome assembly of Hibiscus sabdariffa L. provides insights into metabolisms of medicinal natural products.</title>
        <authorList>
            <person name="Kim T."/>
        </authorList>
    </citation>
    <scope>NUCLEOTIDE SEQUENCE [LARGE SCALE GENOMIC DNA]</scope>
    <source>
        <strain evidence="14">TK-2024</strain>
        <tissue evidence="14">Old leaves</tissue>
    </source>
</reference>
<comment type="function">
    <text evidence="1">Catalyzes cis-prenyl chain elongation to produce the polyprenyl backbone of dolichol, a glycosyl carrier-lipid required for the biosynthesis of several classes of glycoprotein.</text>
</comment>
<feature type="domain" description="Protein kinase" evidence="13">
    <location>
        <begin position="88"/>
        <end position="372"/>
    </location>
</feature>
<comment type="caution">
    <text evidence="14">The sequence shown here is derived from an EMBL/GenBank/DDBJ whole genome shotgun (WGS) entry which is preliminary data.</text>
</comment>
<dbReference type="InterPro" id="IPR001245">
    <property type="entry name" value="Ser-Thr/Tyr_kinase_cat_dom"/>
</dbReference>
<dbReference type="EMBL" id="JBBPBN010000005">
    <property type="protein sequence ID" value="KAK9038162.1"/>
    <property type="molecule type" value="Genomic_DNA"/>
</dbReference>
<dbReference type="SUPFAM" id="SSF64005">
    <property type="entry name" value="Undecaprenyl diphosphate synthase"/>
    <property type="match status" value="2"/>
</dbReference>
<evidence type="ECO:0000256" key="1">
    <source>
        <dbReference type="ARBA" id="ARBA00002674"/>
    </source>
</evidence>
<evidence type="ECO:0000256" key="4">
    <source>
        <dbReference type="ARBA" id="ARBA00005432"/>
    </source>
</evidence>
<dbReference type="InterPro" id="IPR008271">
    <property type="entry name" value="Ser/Thr_kinase_AS"/>
</dbReference>